<dbReference type="Pfam" id="PF22752">
    <property type="entry name" value="DUF488-N3i"/>
    <property type="match status" value="1"/>
</dbReference>
<evidence type="ECO:0000313" key="2">
    <source>
        <dbReference type="Proteomes" id="UP000651112"/>
    </source>
</evidence>
<dbReference type="PANTHER" id="PTHR36849:SF1">
    <property type="entry name" value="CYTOPLASMIC PROTEIN"/>
    <property type="match status" value="1"/>
</dbReference>
<reference evidence="1 2" key="1">
    <citation type="submission" date="2020-08" db="EMBL/GenBank/DDBJ databases">
        <title>Sphingobacterium sp. DN00404 isolated from aquaculture water.</title>
        <authorList>
            <person name="Zhang M."/>
        </authorList>
    </citation>
    <scope>NUCLEOTIDE SEQUENCE [LARGE SCALE GENOMIC DNA]</scope>
    <source>
        <strain evidence="1 2">KCTC 42746</strain>
    </source>
</reference>
<proteinExistence type="predicted"/>
<comment type="caution">
    <text evidence="1">The sequence shown here is derived from an EMBL/GenBank/DDBJ whole genome shotgun (WGS) entry which is preliminary data.</text>
</comment>
<gene>
    <name evidence="1" type="ORF">H8B21_11205</name>
</gene>
<dbReference type="RefSeq" id="WP_190313832.1">
    <property type="nucleotide sequence ID" value="NZ_JACNYL010000002.1"/>
</dbReference>
<dbReference type="Proteomes" id="UP000651112">
    <property type="component" value="Unassembled WGS sequence"/>
</dbReference>
<dbReference type="PANTHER" id="PTHR36849">
    <property type="entry name" value="CYTOPLASMIC PROTEIN-RELATED"/>
    <property type="match status" value="1"/>
</dbReference>
<dbReference type="InterPro" id="IPR052552">
    <property type="entry name" value="YeaO-like"/>
</dbReference>
<organism evidence="1 2">
    <name type="scientific">Sphingobacterium chuzhouense</name>
    <dbReference type="NCBI Taxonomy" id="1742264"/>
    <lineage>
        <taxon>Bacteria</taxon>
        <taxon>Pseudomonadati</taxon>
        <taxon>Bacteroidota</taxon>
        <taxon>Sphingobacteriia</taxon>
        <taxon>Sphingobacteriales</taxon>
        <taxon>Sphingobacteriaceae</taxon>
        <taxon>Sphingobacterium</taxon>
    </lineage>
</organism>
<protein>
    <submittedName>
        <fullName evidence="1">DUF488 domain-containing protein</fullName>
    </submittedName>
</protein>
<name>A0ABR7XSJ3_9SPHI</name>
<keyword evidence="2" id="KW-1185">Reference proteome</keyword>
<dbReference type="EMBL" id="JACNYL010000002">
    <property type="protein sequence ID" value="MBD1422139.1"/>
    <property type="molecule type" value="Genomic_DNA"/>
</dbReference>
<evidence type="ECO:0000313" key="1">
    <source>
        <dbReference type="EMBL" id="MBD1422139.1"/>
    </source>
</evidence>
<sequence length="114" mass="13535">MKIKRIYEAPEPEDGYRMLIDRIWPRGVSKGEANLDEWNKDIAPSTELRKWFGHKPEFFEEFSKRYKVELRNKTEELKRIKAIAKKQNLTLLYAAKNEQINQAVVLEEVLEGIK</sequence>
<accession>A0ABR7XSJ3</accession>